<evidence type="ECO:0000256" key="3">
    <source>
        <dbReference type="ARBA" id="ARBA00022692"/>
    </source>
</evidence>
<dbReference type="PANTHER" id="PTHR31893">
    <property type="entry name" value="TRANSMEMBRANE PROTEIN 151 HOMOLOG"/>
    <property type="match status" value="1"/>
</dbReference>
<keyword evidence="7" id="KW-1185">Reference proteome</keyword>
<organism evidence="7 8">
    <name type="scientific">Hydra vulgaris</name>
    <name type="common">Hydra</name>
    <name type="synonym">Hydra attenuata</name>
    <dbReference type="NCBI Taxonomy" id="6087"/>
    <lineage>
        <taxon>Eukaryota</taxon>
        <taxon>Metazoa</taxon>
        <taxon>Cnidaria</taxon>
        <taxon>Hydrozoa</taxon>
        <taxon>Hydroidolina</taxon>
        <taxon>Anthoathecata</taxon>
        <taxon>Aplanulata</taxon>
        <taxon>Hydridae</taxon>
        <taxon>Hydra</taxon>
    </lineage>
</organism>
<comment type="subcellular location">
    <subcellularLocation>
        <location evidence="1">Membrane</location>
        <topology evidence="1">Multi-pass membrane protein</topology>
    </subcellularLocation>
</comment>
<evidence type="ECO:0000256" key="5">
    <source>
        <dbReference type="ARBA" id="ARBA00023136"/>
    </source>
</evidence>
<feature type="transmembrane region" description="Helical" evidence="6">
    <location>
        <begin position="39"/>
        <end position="58"/>
    </location>
</feature>
<evidence type="ECO:0000256" key="2">
    <source>
        <dbReference type="ARBA" id="ARBA00009583"/>
    </source>
</evidence>
<evidence type="ECO:0000313" key="7">
    <source>
        <dbReference type="Proteomes" id="UP001652625"/>
    </source>
</evidence>
<evidence type="ECO:0000256" key="6">
    <source>
        <dbReference type="SAM" id="Phobius"/>
    </source>
</evidence>
<keyword evidence="4 6" id="KW-1133">Transmembrane helix</keyword>
<dbReference type="InterPro" id="IPR026767">
    <property type="entry name" value="Tmem151"/>
</dbReference>
<dbReference type="GeneID" id="136077983"/>
<feature type="transmembrane region" description="Helical" evidence="6">
    <location>
        <begin position="70"/>
        <end position="92"/>
    </location>
</feature>
<proteinExistence type="inferred from homology"/>
<reference evidence="8" key="1">
    <citation type="submission" date="2025-08" db="UniProtKB">
        <authorList>
            <consortium name="RefSeq"/>
        </authorList>
    </citation>
    <scope>IDENTIFICATION</scope>
</reference>
<keyword evidence="3 6" id="KW-0812">Transmembrane</keyword>
<dbReference type="Pfam" id="PF14857">
    <property type="entry name" value="TMEM151"/>
    <property type="match status" value="1"/>
</dbReference>
<gene>
    <name evidence="8" type="primary">LOC136077983</name>
</gene>
<dbReference type="PANTHER" id="PTHR31893:SF5">
    <property type="entry name" value="TRANSMEMBRANE PROTEIN 151 HOMOLOG"/>
    <property type="match status" value="1"/>
</dbReference>
<name>A0ABM4BHR9_HYDVU</name>
<evidence type="ECO:0000256" key="1">
    <source>
        <dbReference type="ARBA" id="ARBA00004141"/>
    </source>
</evidence>
<protein>
    <submittedName>
        <fullName evidence="8">Uncharacterized protein LOC136077983 isoform X1</fullName>
    </submittedName>
</protein>
<comment type="similarity">
    <text evidence="2">Belongs to the TMEM151 family.</text>
</comment>
<accession>A0ABM4BHR9</accession>
<dbReference type="RefSeq" id="XP_065648565.1">
    <property type="nucleotide sequence ID" value="XM_065792493.1"/>
</dbReference>
<evidence type="ECO:0000256" key="4">
    <source>
        <dbReference type="ARBA" id="ARBA00022989"/>
    </source>
</evidence>
<sequence>MNKPSSRFFKYVFLSTYFTTTKSLNTPSPVFKAEDFDTINISVIVLASTLPIVGPMIVKCFRKDLSYFRLFSLWSYFSMVILICLVVAMAIFSLKSNIPLFFTINITAAVLISFYYLYILLEAQCCREKRYLEYSDNSDEIDYTLNMIYESDPQIYFTVECYHQVIEGYGEEAYTVNVTTHTESVKFDYKSCRDLSDRSEIPSARKSIMRINLSKVLSFRDEQTSKKFAKLRSDLVERNKNKDLYIKYDEDIKIPGFKDKVKNSNATRPFWMNKFYFQLAHFLTLSWPYRWLLNRNVQQINHSIIKEISIFDYRQPSSSVPYPVI</sequence>
<dbReference type="Proteomes" id="UP001652625">
    <property type="component" value="Chromosome 03"/>
</dbReference>
<feature type="transmembrane region" description="Helical" evidence="6">
    <location>
        <begin position="98"/>
        <end position="121"/>
    </location>
</feature>
<evidence type="ECO:0000313" key="8">
    <source>
        <dbReference type="RefSeq" id="XP_065648565.1"/>
    </source>
</evidence>
<keyword evidence="5 6" id="KW-0472">Membrane</keyword>